<name>A0A518E2C3_9BACT</name>
<reference evidence="1 2" key="1">
    <citation type="submission" date="2019-02" db="EMBL/GenBank/DDBJ databases">
        <title>Deep-cultivation of Planctomycetes and their phenomic and genomic characterization uncovers novel biology.</title>
        <authorList>
            <person name="Wiegand S."/>
            <person name="Jogler M."/>
            <person name="Boedeker C."/>
            <person name="Pinto D."/>
            <person name="Vollmers J."/>
            <person name="Rivas-Marin E."/>
            <person name="Kohn T."/>
            <person name="Peeters S.H."/>
            <person name="Heuer A."/>
            <person name="Rast P."/>
            <person name="Oberbeckmann S."/>
            <person name="Bunk B."/>
            <person name="Jeske O."/>
            <person name="Meyerdierks A."/>
            <person name="Storesund J.E."/>
            <person name="Kallscheuer N."/>
            <person name="Luecker S."/>
            <person name="Lage O.M."/>
            <person name="Pohl T."/>
            <person name="Merkel B.J."/>
            <person name="Hornburger P."/>
            <person name="Mueller R.-W."/>
            <person name="Bruemmer F."/>
            <person name="Labrenz M."/>
            <person name="Spormann A.M."/>
            <person name="Op den Camp H."/>
            <person name="Overmann J."/>
            <person name="Amann R."/>
            <person name="Jetten M.S.M."/>
            <person name="Mascher T."/>
            <person name="Medema M.H."/>
            <person name="Devos D.P."/>
            <person name="Kaster A.-K."/>
            <person name="Ovreas L."/>
            <person name="Rohde M."/>
            <person name="Galperin M.Y."/>
            <person name="Jogler C."/>
        </authorList>
    </citation>
    <scope>NUCLEOTIDE SEQUENCE [LARGE SCALE GENOMIC DNA]</scope>
    <source>
        <strain evidence="1 2">Pla85_3_4</strain>
    </source>
</reference>
<evidence type="ECO:0000313" key="2">
    <source>
        <dbReference type="Proteomes" id="UP000317648"/>
    </source>
</evidence>
<evidence type="ECO:0000313" key="1">
    <source>
        <dbReference type="EMBL" id="QDU98247.1"/>
    </source>
</evidence>
<sequence>MVKFHGGPYDGKDLEIEICPTSLAPVLRLPEVAEWDFEGDPGATTPRSLPHLYQLDPHADEPQYRYVCDQ</sequence>
<dbReference type="KEGG" id="lcre:Pla8534_61080"/>
<organism evidence="1 2">
    <name type="scientific">Lignipirellula cremea</name>
    <dbReference type="NCBI Taxonomy" id="2528010"/>
    <lineage>
        <taxon>Bacteria</taxon>
        <taxon>Pseudomonadati</taxon>
        <taxon>Planctomycetota</taxon>
        <taxon>Planctomycetia</taxon>
        <taxon>Pirellulales</taxon>
        <taxon>Pirellulaceae</taxon>
        <taxon>Lignipirellula</taxon>
    </lineage>
</organism>
<dbReference type="AlphaFoldDB" id="A0A518E2C3"/>
<protein>
    <submittedName>
        <fullName evidence="1">Uncharacterized protein</fullName>
    </submittedName>
</protein>
<dbReference type="EMBL" id="CP036433">
    <property type="protein sequence ID" value="QDU98247.1"/>
    <property type="molecule type" value="Genomic_DNA"/>
</dbReference>
<accession>A0A518E2C3</accession>
<proteinExistence type="predicted"/>
<gene>
    <name evidence="1" type="ORF">Pla8534_61080</name>
</gene>
<dbReference type="Proteomes" id="UP000317648">
    <property type="component" value="Chromosome"/>
</dbReference>
<keyword evidence="2" id="KW-1185">Reference proteome</keyword>
<dbReference type="RefSeq" id="WP_145057348.1">
    <property type="nucleotide sequence ID" value="NZ_CP036433.1"/>
</dbReference>